<sequence length="190" mass="20833">MLRWLMPARRAPGLQNLDLGAHADVNYRLAICRNDEAEGEIADVTELAAGLVLRADPALGISGRYASPRGRLLEIDATARGTGDWFALHLPVGAENLADQGVFGFACRGSASEFIPVRACLRSGGRLGGFSDCFFDKHILLHATDSSHVDAITLQTRDEVPQKAPWRELVLFFPPRRLRLSLADLRVFLV</sequence>
<reference evidence="1 2" key="1">
    <citation type="submission" date="2023-08" db="EMBL/GenBank/DDBJ databases">
        <authorList>
            <person name="Park J.-S."/>
        </authorList>
    </citation>
    <scope>NUCLEOTIDE SEQUENCE [LARGE SCALE GENOMIC DNA]</scope>
    <source>
        <strain evidence="1 2">2205BS29-5</strain>
    </source>
</reference>
<dbReference type="RefSeq" id="WP_305963400.1">
    <property type="nucleotide sequence ID" value="NZ_JAVAMQ010000008.1"/>
</dbReference>
<comment type="caution">
    <text evidence="1">The sequence shown here is derived from an EMBL/GenBank/DDBJ whole genome shotgun (WGS) entry which is preliminary data.</text>
</comment>
<evidence type="ECO:0000313" key="2">
    <source>
        <dbReference type="Proteomes" id="UP001224997"/>
    </source>
</evidence>
<name>A0ABT9JCZ5_9RHOB</name>
<accession>A0ABT9JCZ5</accession>
<evidence type="ECO:0000313" key="1">
    <source>
        <dbReference type="EMBL" id="MDP5307549.1"/>
    </source>
</evidence>
<dbReference type="EMBL" id="JAVAMQ010000008">
    <property type="protein sequence ID" value="MDP5307549.1"/>
    <property type="molecule type" value="Genomic_DNA"/>
</dbReference>
<proteinExistence type="predicted"/>
<keyword evidence="2" id="KW-1185">Reference proteome</keyword>
<gene>
    <name evidence="1" type="ORF">Q5Y72_10640</name>
</gene>
<organism evidence="1 2">
    <name type="scientific">Paracoccus spongiarum</name>
    <dbReference type="NCBI Taxonomy" id="3064387"/>
    <lineage>
        <taxon>Bacteria</taxon>
        <taxon>Pseudomonadati</taxon>
        <taxon>Pseudomonadota</taxon>
        <taxon>Alphaproteobacteria</taxon>
        <taxon>Rhodobacterales</taxon>
        <taxon>Paracoccaceae</taxon>
        <taxon>Paracoccus</taxon>
    </lineage>
</organism>
<protein>
    <submittedName>
        <fullName evidence="1">Uncharacterized protein</fullName>
    </submittedName>
</protein>
<dbReference type="Proteomes" id="UP001224997">
    <property type="component" value="Unassembled WGS sequence"/>
</dbReference>